<organism evidence="8 9">
    <name type="scientific">Vitis vinifera</name>
    <name type="common">Grape</name>
    <dbReference type="NCBI Taxonomy" id="29760"/>
    <lineage>
        <taxon>Eukaryota</taxon>
        <taxon>Viridiplantae</taxon>
        <taxon>Streptophyta</taxon>
        <taxon>Embryophyta</taxon>
        <taxon>Tracheophyta</taxon>
        <taxon>Spermatophyta</taxon>
        <taxon>Magnoliopsida</taxon>
        <taxon>eudicotyledons</taxon>
        <taxon>Gunneridae</taxon>
        <taxon>Pentapetalae</taxon>
        <taxon>rosids</taxon>
        <taxon>Vitales</taxon>
        <taxon>Vitaceae</taxon>
        <taxon>Viteae</taxon>
        <taxon>Vitis</taxon>
    </lineage>
</organism>
<dbReference type="PANTHER" id="PTHR31072">
    <property type="entry name" value="TRANSCRIPTION FACTOR TCP4-RELATED"/>
    <property type="match status" value="1"/>
</dbReference>
<keyword evidence="2" id="KW-0805">Transcription regulation</keyword>
<dbReference type="GO" id="GO:0005634">
    <property type="term" value="C:nucleus"/>
    <property type="evidence" value="ECO:0007669"/>
    <property type="project" value="UniProtKB-SubCell"/>
</dbReference>
<feature type="compositionally biased region" description="Polar residues" evidence="6">
    <location>
        <begin position="339"/>
        <end position="355"/>
    </location>
</feature>
<dbReference type="EMBL" id="QGNW01000038">
    <property type="protein sequence ID" value="RVX09293.1"/>
    <property type="molecule type" value="Genomic_DNA"/>
</dbReference>
<sequence length="514" mass="56669">MKCGFEGMVRVQNADGDAEKAGGGETTQAVWGSLSMLLKEWVGERFLCLHRETHHRRAFILVRLIWVLDLVLLLGDGIWRVECQGFLDQQQQQPQEYQEKQKSRNLDFPRNQQHPRPFHQSINQTAPLEAQGQVQATYNANQHFQLLQPQQQHGEAIDTHQTPLPSSRQPLEQSIEYAKHRNIIGMKSAGGGEIVQVQGGHIVRSTGRKDRHSKVYTAKGPRDRRVRLSAHTAIQFYDVQDRLGYDRPSKAVDWLIKKAKSSIDKLAELPPWHPMAQDPNASAGTSDIGMAQQSQESNYVFPPLGGGGGVGGENPSNDSAFIAPPLDSDSIADTMKSFFPTSSGTSSINYQNYPPDSNHHNEDLCLSLHSFQDPDGESNHKNLFASAAQVGYETNFQRMVSWGGGGGDSESRGGFGFMFNSPPMPMPQPQPPTLLSQGSEFSQRGPLQSSFAPAVRAWNELPIASGAMHQSSLSDGRFVPNGVPGFRIPARIQGEEEHSVVSDRPSSSSPNSHH</sequence>
<keyword evidence="4" id="KW-0804">Transcription</keyword>
<dbReference type="Pfam" id="PF03634">
    <property type="entry name" value="TCP"/>
    <property type="match status" value="1"/>
</dbReference>
<feature type="region of interest" description="Disordered" evidence="6">
    <location>
        <begin position="304"/>
        <end position="356"/>
    </location>
</feature>
<proteinExistence type="predicted"/>
<keyword evidence="5" id="KW-0539">Nucleus</keyword>
<feature type="region of interest" description="Disordered" evidence="6">
    <location>
        <begin position="490"/>
        <end position="514"/>
    </location>
</feature>
<dbReference type="GO" id="GO:0003700">
    <property type="term" value="F:DNA-binding transcription factor activity"/>
    <property type="evidence" value="ECO:0007669"/>
    <property type="project" value="InterPro"/>
</dbReference>
<dbReference type="PANTHER" id="PTHR31072:SF240">
    <property type="entry name" value="TRANSCRIPTION FACTOR TCP10"/>
    <property type="match status" value="1"/>
</dbReference>
<reference evidence="8 9" key="1">
    <citation type="journal article" date="2018" name="PLoS Genet.">
        <title>Population sequencing reveals clonal diversity and ancestral inbreeding in the grapevine cultivar Chardonnay.</title>
        <authorList>
            <person name="Roach M.J."/>
            <person name="Johnson D.L."/>
            <person name="Bohlmann J."/>
            <person name="van Vuuren H.J."/>
            <person name="Jones S.J."/>
            <person name="Pretorius I.S."/>
            <person name="Schmidt S.A."/>
            <person name="Borneman A.R."/>
        </authorList>
    </citation>
    <scope>NUCLEOTIDE SEQUENCE [LARGE SCALE GENOMIC DNA]</scope>
    <source>
        <strain evidence="9">cv. Chardonnay</strain>
        <tissue evidence="8">Leaf</tissue>
    </source>
</reference>
<evidence type="ECO:0000256" key="1">
    <source>
        <dbReference type="ARBA" id="ARBA00004123"/>
    </source>
</evidence>
<protein>
    <submittedName>
        <fullName evidence="8">Transcription factor TCP4</fullName>
    </submittedName>
</protein>
<comment type="caution">
    <text evidence="8">The sequence shown here is derived from an EMBL/GenBank/DDBJ whole genome shotgun (WGS) entry which is preliminary data.</text>
</comment>
<dbReference type="GO" id="GO:0003677">
    <property type="term" value="F:DNA binding"/>
    <property type="evidence" value="ECO:0007669"/>
    <property type="project" value="UniProtKB-KW"/>
</dbReference>
<comment type="subcellular location">
    <subcellularLocation>
        <location evidence="1">Nucleus</location>
    </subcellularLocation>
</comment>
<evidence type="ECO:0000256" key="4">
    <source>
        <dbReference type="ARBA" id="ARBA00023163"/>
    </source>
</evidence>
<evidence type="ECO:0000256" key="6">
    <source>
        <dbReference type="SAM" id="MobiDB-lite"/>
    </source>
</evidence>
<name>A0A438JK06_VITVI</name>
<feature type="region of interest" description="Disordered" evidence="6">
    <location>
        <begin position="92"/>
        <end position="118"/>
    </location>
</feature>
<dbReference type="Proteomes" id="UP000288805">
    <property type="component" value="Unassembled WGS sequence"/>
</dbReference>
<feature type="domain" description="TCP" evidence="7">
    <location>
        <begin position="208"/>
        <end position="266"/>
    </location>
</feature>
<keyword evidence="3" id="KW-0238">DNA-binding</keyword>
<feature type="compositionally biased region" description="Low complexity" evidence="6">
    <location>
        <begin position="502"/>
        <end position="514"/>
    </location>
</feature>
<evidence type="ECO:0000259" key="7">
    <source>
        <dbReference type="PROSITE" id="PS51369"/>
    </source>
</evidence>
<evidence type="ECO:0000256" key="5">
    <source>
        <dbReference type="ARBA" id="ARBA00023242"/>
    </source>
</evidence>
<evidence type="ECO:0000313" key="9">
    <source>
        <dbReference type="Proteomes" id="UP000288805"/>
    </source>
</evidence>
<dbReference type="InterPro" id="IPR005333">
    <property type="entry name" value="Transcription_factor_TCP"/>
</dbReference>
<dbReference type="PROSITE" id="PS51369">
    <property type="entry name" value="TCP"/>
    <property type="match status" value="1"/>
</dbReference>
<evidence type="ECO:0000256" key="3">
    <source>
        <dbReference type="ARBA" id="ARBA00023125"/>
    </source>
</evidence>
<evidence type="ECO:0000313" key="8">
    <source>
        <dbReference type="EMBL" id="RVX09293.1"/>
    </source>
</evidence>
<feature type="compositionally biased region" description="Basic and acidic residues" evidence="6">
    <location>
        <begin position="97"/>
        <end position="107"/>
    </location>
</feature>
<gene>
    <name evidence="8" type="primary">TCP4_0</name>
    <name evidence="8" type="ORF">CK203_015452</name>
</gene>
<evidence type="ECO:0000256" key="2">
    <source>
        <dbReference type="ARBA" id="ARBA00023015"/>
    </source>
</evidence>
<accession>A0A438JK06</accession>
<dbReference type="InterPro" id="IPR017887">
    <property type="entry name" value="TF_TCP_subgr"/>
</dbReference>
<dbReference type="AlphaFoldDB" id="A0A438JK06"/>